<keyword evidence="2" id="KW-0560">Oxidoreductase</keyword>
<accession>A0ABT1FCN4</accession>
<dbReference type="SUPFAM" id="SSF51735">
    <property type="entry name" value="NAD(P)-binding Rossmann-fold domains"/>
    <property type="match status" value="1"/>
</dbReference>
<evidence type="ECO:0000256" key="2">
    <source>
        <dbReference type="ARBA" id="ARBA00023002"/>
    </source>
</evidence>
<dbReference type="RefSeq" id="WP_253567380.1">
    <property type="nucleotide sequence ID" value="NZ_JAMZEK010000003.1"/>
</dbReference>
<evidence type="ECO:0000313" key="4">
    <source>
        <dbReference type="EMBL" id="MCP1375134.1"/>
    </source>
</evidence>
<dbReference type="SMART" id="SM00822">
    <property type="entry name" value="PKS_KR"/>
    <property type="match status" value="1"/>
</dbReference>
<comment type="caution">
    <text evidence="4">The sequence shown here is derived from an EMBL/GenBank/DDBJ whole genome shotgun (WGS) entry which is preliminary data.</text>
</comment>
<organism evidence="4 5">
    <name type="scientific">Dyella lutea</name>
    <dbReference type="NCBI Taxonomy" id="2950441"/>
    <lineage>
        <taxon>Bacteria</taxon>
        <taxon>Pseudomonadati</taxon>
        <taxon>Pseudomonadota</taxon>
        <taxon>Gammaproteobacteria</taxon>
        <taxon>Lysobacterales</taxon>
        <taxon>Rhodanobacteraceae</taxon>
        <taxon>Dyella</taxon>
    </lineage>
</organism>
<dbReference type="PRINTS" id="PR00081">
    <property type="entry name" value="GDHRDH"/>
</dbReference>
<dbReference type="EMBL" id="JAMZEK010000003">
    <property type="protein sequence ID" value="MCP1375134.1"/>
    <property type="molecule type" value="Genomic_DNA"/>
</dbReference>
<evidence type="ECO:0000313" key="5">
    <source>
        <dbReference type="Proteomes" id="UP001204615"/>
    </source>
</evidence>
<dbReference type="InterPro" id="IPR020904">
    <property type="entry name" value="Sc_DH/Rdtase_CS"/>
</dbReference>
<comment type="similarity">
    <text evidence="1">Belongs to the short-chain dehydrogenases/reductases (SDR) family.</text>
</comment>
<protein>
    <submittedName>
        <fullName evidence="4">3-oxoacyl-ACP reductase FabG</fullName>
    </submittedName>
</protein>
<gene>
    <name evidence="4" type="ORF">NC595_13880</name>
</gene>
<dbReference type="Gene3D" id="3.40.50.720">
    <property type="entry name" value="NAD(P)-binding Rossmann-like Domain"/>
    <property type="match status" value="1"/>
</dbReference>
<dbReference type="InterPro" id="IPR036291">
    <property type="entry name" value="NAD(P)-bd_dom_sf"/>
</dbReference>
<keyword evidence="5" id="KW-1185">Reference proteome</keyword>
<evidence type="ECO:0000256" key="1">
    <source>
        <dbReference type="ARBA" id="ARBA00006484"/>
    </source>
</evidence>
<name>A0ABT1FCN4_9GAMM</name>
<feature type="domain" description="Ketoreductase" evidence="3">
    <location>
        <begin position="11"/>
        <end position="192"/>
    </location>
</feature>
<dbReference type="Proteomes" id="UP001204615">
    <property type="component" value="Unassembled WGS sequence"/>
</dbReference>
<dbReference type="PANTHER" id="PTHR43639">
    <property type="entry name" value="OXIDOREDUCTASE, SHORT-CHAIN DEHYDROGENASE/REDUCTASE FAMILY (AFU_ORTHOLOGUE AFUA_5G02870)"/>
    <property type="match status" value="1"/>
</dbReference>
<sequence length="249" mass="25172">MMQNTPSLCGKTALVTGGSRGIGAAIVRRLASEGAKVAFTYAASSAAADELVNEVMLGGGTALAVKADSADPTEIQAAVARTVEAFGGLDILVNNAGILIGGTIDGYPLADFDRMVAVNVRAAFVAVQAAQSHMSDGGRIIITGSVAADRTGLAGAAVYSMTKAALVGLTRGMARDLGPRGITVNVVQPGPTETDIVSDENVRAMLRPMMAIGRMGRGDEVASLVAFLARAEASFITGAALTVDGGYLA</sequence>
<proteinExistence type="inferred from homology"/>
<evidence type="ECO:0000259" key="3">
    <source>
        <dbReference type="SMART" id="SM00822"/>
    </source>
</evidence>
<dbReference type="PROSITE" id="PS00061">
    <property type="entry name" value="ADH_SHORT"/>
    <property type="match status" value="1"/>
</dbReference>
<dbReference type="InterPro" id="IPR002347">
    <property type="entry name" value="SDR_fam"/>
</dbReference>
<reference evidence="4 5" key="1">
    <citation type="submission" date="2022-06" db="EMBL/GenBank/DDBJ databases">
        <title>Dyella sp. Sa strain:Sa Genome sequencing.</title>
        <authorList>
            <person name="Park S."/>
        </authorList>
    </citation>
    <scope>NUCLEOTIDE SEQUENCE [LARGE SCALE GENOMIC DNA]</scope>
    <source>
        <strain evidence="4 5">Sa</strain>
    </source>
</reference>
<dbReference type="PANTHER" id="PTHR43639:SF1">
    <property type="entry name" value="SHORT-CHAIN DEHYDROGENASE_REDUCTASE FAMILY PROTEIN"/>
    <property type="match status" value="1"/>
</dbReference>
<dbReference type="Pfam" id="PF13561">
    <property type="entry name" value="adh_short_C2"/>
    <property type="match status" value="1"/>
</dbReference>
<dbReference type="InterPro" id="IPR057326">
    <property type="entry name" value="KR_dom"/>
</dbReference>
<dbReference type="PRINTS" id="PR00080">
    <property type="entry name" value="SDRFAMILY"/>
</dbReference>